<dbReference type="GO" id="GO:0016787">
    <property type="term" value="F:hydrolase activity"/>
    <property type="evidence" value="ECO:0007669"/>
    <property type="project" value="UniProtKB-KW"/>
</dbReference>
<evidence type="ECO:0000256" key="7">
    <source>
        <dbReference type="ARBA" id="ARBA00023134"/>
    </source>
</evidence>
<keyword evidence="7" id="KW-0342">GTP-binding</keyword>
<dbReference type="PRINTS" id="PR01162">
    <property type="entry name" value="ALPHATUBULIN"/>
</dbReference>
<feature type="domain" description="Tubulin/FtsZ 2-layer sandwich" evidence="10">
    <location>
        <begin position="19"/>
        <end position="59"/>
    </location>
</feature>
<accession>A0A1U8ES17</accession>
<dbReference type="InterPro" id="IPR037103">
    <property type="entry name" value="Tubulin/FtsZ-like_C"/>
</dbReference>
<keyword evidence="9" id="KW-0175">Coiled coil</keyword>
<dbReference type="Pfam" id="PF03953">
    <property type="entry name" value="Tubulin_C"/>
    <property type="match status" value="1"/>
</dbReference>
<dbReference type="GO" id="GO:0005737">
    <property type="term" value="C:cytoplasm"/>
    <property type="evidence" value="ECO:0007669"/>
    <property type="project" value="UniProtKB-SubCell"/>
</dbReference>
<evidence type="ECO:0000256" key="4">
    <source>
        <dbReference type="ARBA" id="ARBA00022701"/>
    </source>
</evidence>
<evidence type="ECO:0000256" key="2">
    <source>
        <dbReference type="ARBA" id="ARBA00009636"/>
    </source>
</evidence>
<dbReference type="InterPro" id="IPR002452">
    <property type="entry name" value="Alpha_tubulin"/>
</dbReference>
<reference evidence="11 12" key="1">
    <citation type="journal article" date="2014" name="Nat. Genet.">
        <title>Genome sequence of the hot pepper provides insights into the evolution of pungency in Capsicum species.</title>
        <authorList>
            <person name="Kim S."/>
            <person name="Park M."/>
            <person name="Yeom S.I."/>
            <person name="Kim Y.M."/>
            <person name="Lee J.M."/>
            <person name="Lee H.A."/>
            <person name="Seo E."/>
            <person name="Choi J."/>
            <person name="Cheong K."/>
            <person name="Kim K.T."/>
            <person name="Jung K."/>
            <person name="Lee G.W."/>
            <person name="Oh S.K."/>
            <person name="Bae C."/>
            <person name="Kim S.B."/>
            <person name="Lee H.Y."/>
            <person name="Kim S.Y."/>
            <person name="Kim M.S."/>
            <person name="Kang B.C."/>
            <person name="Jo Y.D."/>
            <person name="Yang H.B."/>
            <person name="Jeong H.J."/>
            <person name="Kang W.H."/>
            <person name="Kwon J.K."/>
            <person name="Shin C."/>
            <person name="Lim J.Y."/>
            <person name="Park J.H."/>
            <person name="Huh J.H."/>
            <person name="Kim J.S."/>
            <person name="Kim B.D."/>
            <person name="Cohen O."/>
            <person name="Paran I."/>
            <person name="Suh M.C."/>
            <person name="Lee S.B."/>
            <person name="Kim Y.K."/>
            <person name="Shin Y."/>
            <person name="Noh S.J."/>
            <person name="Park J."/>
            <person name="Seo Y.S."/>
            <person name="Kwon S.Y."/>
            <person name="Kim H.A."/>
            <person name="Park J.M."/>
            <person name="Kim H.J."/>
            <person name="Choi S.B."/>
            <person name="Bosland P.W."/>
            <person name="Reeves G."/>
            <person name="Jo S.H."/>
            <person name="Lee B.W."/>
            <person name="Cho H.T."/>
            <person name="Choi H.S."/>
            <person name="Lee M.S."/>
            <person name="Yu Y."/>
            <person name="Do Choi Y."/>
            <person name="Park B.S."/>
            <person name="van Deynze A."/>
            <person name="Ashrafi H."/>
            <person name="Hill T."/>
            <person name="Kim W.T."/>
            <person name="Pai H.S."/>
            <person name="Ahn H.K."/>
            <person name="Yeam I."/>
            <person name="Giovannoni J.J."/>
            <person name="Rose J.K."/>
            <person name="Sorensen I."/>
            <person name="Lee S.J."/>
            <person name="Kim R.W."/>
            <person name="Choi I.Y."/>
            <person name="Choi B.S."/>
            <person name="Lim J.S."/>
            <person name="Lee Y.H."/>
            <person name="Choi D."/>
        </authorList>
    </citation>
    <scope>NUCLEOTIDE SEQUENCE [LARGE SCALE GENOMIC DNA]</scope>
    <source>
        <strain evidence="12">cv. CM334</strain>
    </source>
</reference>
<proteinExistence type="inferred from homology"/>
<evidence type="ECO:0000313" key="11">
    <source>
        <dbReference type="EMBL" id="PHT66264.1"/>
    </source>
</evidence>
<evidence type="ECO:0000256" key="8">
    <source>
        <dbReference type="ARBA" id="ARBA00049117"/>
    </source>
</evidence>
<dbReference type="InterPro" id="IPR000217">
    <property type="entry name" value="Tubulin"/>
</dbReference>
<name>A0A1U8ES17_CAPAN</name>
<protein>
    <submittedName>
        <fullName evidence="11">Tubulin alpha-2 chain</fullName>
    </submittedName>
</protein>
<sequence>MELEVMGGRCGDGIGGRGRSVNAVVATIKTKCTIQFVGWCPTRFKCGINYQPPTVFPGGDLAKVQRAVYVGEGMEEGEFSEEREDLTALENNYEAVGAELDEGEDDNHEEY</sequence>
<keyword evidence="4" id="KW-0493">Microtubule</keyword>
<dbReference type="Proteomes" id="UP000222542">
    <property type="component" value="Unassembled WGS sequence"/>
</dbReference>
<comment type="catalytic activity">
    <reaction evidence="8">
        <text>GTP + H2O = GDP + phosphate + H(+)</text>
        <dbReference type="Rhea" id="RHEA:19669"/>
        <dbReference type="ChEBI" id="CHEBI:15377"/>
        <dbReference type="ChEBI" id="CHEBI:15378"/>
        <dbReference type="ChEBI" id="CHEBI:37565"/>
        <dbReference type="ChEBI" id="CHEBI:43474"/>
        <dbReference type="ChEBI" id="CHEBI:58189"/>
    </reaction>
    <physiologicalReaction direction="left-to-right" evidence="8">
        <dbReference type="Rhea" id="RHEA:19670"/>
    </physiologicalReaction>
</comment>
<dbReference type="GO" id="GO:0005525">
    <property type="term" value="F:GTP binding"/>
    <property type="evidence" value="ECO:0007669"/>
    <property type="project" value="UniProtKB-KW"/>
</dbReference>
<keyword evidence="5" id="KW-0547">Nucleotide-binding</keyword>
<dbReference type="InterPro" id="IPR008280">
    <property type="entry name" value="Tub_FtsZ_C"/>
</dbReference>
<reference evidence="11 12" key="2">
    <citation type="journal article" date="2017" name="Genome Biol.">
        <title>New reference genome sequences of hot pepper reveal the massive evolution of plant disease-resistance genes by retroduplication.</title>
        <authorList>
            <person name="Kim S."/>
            <person name="Park J."/>
            <person name="Yeom S.I."/>
            <person name="Kim Y.M."/>
            <person name="Seo E."/>
            <person name="Kim K.T."/>
            <person name="Kim M.S."/>
            <person name="Lee J.M."/>
            <person name="Cheong K."/>
            <person name="Shin H.S."/>
            <person name="Kim S.B."/>
            <person name="Han K."/>
            <person name="Lee J."/>
            <person name="Park M."/>
            <person name="Lee H.A."/>
            <person name="Lee H.Y."/>
            <person name="Lee Y."/>
            <person name="Oh S."/>
            <person name="Lee J.H."/>
            <person name="Choi E."/>
            <person name="Choi E."/>
            <person name="Lee S.E."/>
            <person name="Jeon J."/>
            <person name="Kim H."/>
            <person name="Choi G."/>
            <person name="Song H."/>
            <person name="Lee J."/>
            <person name="Lee S.C."/>
            <person name="Kwon J.K."/>
            <person name="Lee H.Y."/>
            <person name="Koo N."/>
            <person name="Hong Y."/>
            <person name="Kim R.W."/>
            <person name="Kang W.H."/>
            <person name="Huh J.H."/>
            <person name="Kang B.C."/>
            <person name="Yang T.J."/>
            <person name="Lee Y.H."/>
            <person name="Bennetzen J.L."/>
            <person name="Choi D."/>
        </authorList>
    </citation>
    <scope>NUCLEOTIDE SEQUENCE [LARGE SCALE GENOMIC DNA]</scope>
    <source>
        <strain evidence="12">cv. CM334</strain>
    </source>
</reference>
<evidence type="ECO:0000256" key="9">
    <source>
        <dbReference type="SAM" id="Coils"/>
    </source>
</evidence>
<dbReference type="InterPro" id="IPR023123">
    <property type="entry name" value="Tubulin_C"/>
</dbReference>
<evidence type="ECO:0000256" key="5">
    <source>
        <dbReference type="ARBA" id="ARBA00022741"/>
    </source>
</evidence>
<evidence type="ECO:0000259" key="10">
    <source>
        <dbReference type="Pfam" id="PF03953"/>
    </source>
</evidence>
<dbReference type="SUPFAM" id="SSF55307">
    <property type="entry name" value="Tubulin C-terminal domain-like"/>
    <property type="match status" value="1"/>
</dbReference>
<dbReference type="PANTHER" id="PTHR11588">
    <property type="entry name" value="TUBULIN"/>
    <property type="match status" value="1"/>
</dbReference>
<dbReference type="KEGG" id="cann:107848998"/>
<evidence type="ECO:0000256" key="6">
    <source>
        <dbReference type="ARBA" id="ARBA00022801"/>
    </source>
</evidence>
<comment type="similarity">
    <text evidence="2">Belongs to the tubulin family.</text>
</comment>
<dbReference type="STRING" id="4072.A0A1U8ES17"/>
<organism evidence="11 12">
    <name type="scientific">Capsicum annuum</name>
    <name type="common">Capsicum pepper</name>
    <dbReference type="NCBI Taxonomy" id="4072"/>
    <lineage>
        <taxon>Eukaryota</taxon>
        <taxon>Viridiplantae</taxon>
        <taxon>Streptophyta</taxon>
        <taxon>Embryophyta</taxon>
        <taxon>Tracheophyta</taxon>
        <taxon>Spermatophyta</taxon>
        <taxon>Magnoliopsida</taxon>
        <taxon>eudicotyledons</taxon>
        <taxon>Gunneridae</taxon>
        <taxon>Pentapetalae</taxon>
        <taxon>asterids</taxon>
        <taxon>lamiids</taxon>
        <taxon>Solanales</taxon>
        <taxon>Solanaceae</taxon>
        <taxon>Solanoideae</taxon>
        <taxon>Capsiceae</taxon>
        <taxon>Capsicum</taxon>
    </lineage>
</organism>
<dbReference type="GO" id="GO:0005200">
    <property type="term" value="F:structural constituent of cytoskeleton"/>
    <property type="evidence" value="ECO:0007669"/>
    <property type="project" value="InterPro"/>
</dbReference>
<dbReference type="AlphaFoldDB" id="A0A1U8ES17"/>
<dbReference type="InterPro" id="IPR018316">
    <property type="entry name" value="Tubulin/FtsZ_2-layer-sand-dom"/>
</dbReference>
<dbReference type="EMBL" id="AYRZ02000012">
    <property type="protein sequence ID" value="PHT66264.1"/>
    <property type="molecule type" value="Genomic_DNA"/>
</dbReference>
<evidence type="ECO:0000313" key="12">
    <source>
        <dbReference type="Proteomes" id="UP000222542"/>
    </source>
</evidence>
<keyword evidence="3" id="KW-0963">Cytoplasm</keyword>
<gene>
    <name evidence="11" type="ORF">T459_30689</name>
</gene>
<dbReference type="Gene3D" id="3.30.1330.20">
    <property type="entry name" value="Tubulin/FtsZ, C-terminal domain"/>
    <property type="match status" value="1"/>
</dbReference>
<dbReference type="Gramene" id="PHT66264">
    <property type="protein sequence ID" value="PHT66264"/>
    <property type="gene ID" value="T459_30689"/>
</dbReference>
<dbReference type="OMA" id="ENNYEAV"/>
<dbReference type="OrthoDB" id="422583at2759"/>
<dbReference type="Gene3D" id="1.10.287.600">
    <property type="entry name" value="Helix hairpin bin"/>
    <property type="match status" value="1"/>
</dbReference>
<keyword evidence="6" id="KW-0378">Hydrolase</keyword>
<keyword evidence="12" id="KW-1185">Reference proteome</keyword>
<dbReference type="GO" id="GO:0005874">
    <property type="term" value="C:microtubule"/>
    <property type="evidence" value="ECO:0007669"/>
    <property type="project" value="UniProtKB-KW"/>
</dbReference>
<dbReference type="GO" id="GO:0007017">
    <property type="term" value="P:microtubule-based process"/>
    <property type="evidence" value="ECO:0007669"/>
    <property type="project" value="InterPro"/>
</dbReference>
<evidence type="ECO:0000256" key="1">
    <source>
        <dbReference type="ARBA" id="ARBA00004496"/>
    </source>
</evidence>
<evidence type="ECO:0000256" key="3">
    <source>
        <dbReference type="ARBA" id="ARBA00022490"/>
    </source>
</evidence>
<feature type="coiled-coil region" evidence="9">
    <location>
        <begin position="79"/>
        <end position="106"/>
    </location>
</feature>
<comment type="subcellular location">
    <subcellularLocation>
        <location evidence="1">Cytoplasm</location>
    </subcellularLocation>
</comment>
<comment type="caution">
    <text evidence="11">The sequence shown here is derived from an EMBL/GenBank/DDBJ whole genome shotgun (WGS) entry which is preliminary data.</text>
</comment>